<dbReference type="InterPro" id="IPR029272">
    <property type="entry name" value="CCDC7"/>
</dbReference>
<dbReference type="KEGG" id="nss:113414978"/>
<feature type="region of interest" description="Disordered" evidence="2">
    <location>
        <begin position="428"/>
        <end position="554"/>
    </location>
</feature>
<feature type="coiled-coil region" evidence="1">
    <location>
        <begin position="170"/>
        <end position="197"/>
    </location>
</feature>
<evidence type="ECO:0000256" key="1">
    <source>
        <dbReference type="SAM" id="Coils"/>
    </source>
</evidence>
<dbReference type="CTD" id="79741"/>
<feature type="compositionally biased region" description="Polar residues" evidence="2">
    <location>
        <begin position="584"/>
        <end position="595"/>
    </location>
</feature>
<dbReference type="PANTHER" id="PTHR22035:SF4">
    <property type="entry name" value="COILED-COIL DOMAIN-CONTAINING PROTEIN 7"/>
    <property type="match status" value="1"/>
</dbReference>
<protein>
    <submittedName>
        <fullName evidence="4">Golgin subfamily A member 4</fullName>
    </submittedName>
</protein>
<evidence type="ECO:0000256" key="2">
    <source>
        <dbReference type="SAM" id="MobiDB-lite"/>
    </source>
</evidence>
<dbReference type="PANTHER" id="PTHR22035">
    <property type="entry name" value="COILED-COIL DOMAIN-CONTAINING PROTEIN 7"/>
    <property type="match status" value="1"/>
</dbReference>
<feature type="region of interest" description="Disordered" evidence="2">
    <location>
        <begin position="2354"/>
        <end position="2373"/>
    </location>
</feature>
<dbReference type="RefSeq" id="XP_026527903.1">
    <property type="nucleotide sequence ID" value="XM_026672118.1"/>
</dbReference>
<name>A0A6J1UHD8_9SAUR</name>
<feature type="coiled-coil region" evidence="1">
    <location>
        <begin position="367"/>
        <end position="412"/>
    </location>
</feature>
<feature type="compositionally biased region" description="Basic and acidic residues" evidence="2">
    <location>
        <begin position="442"/>
        <end position="479"/>
    </location>
</feature>
<keyword evidence="3" id="KW-1185">Reference proteome</keyword>
<evidence type="ECO:0000313" key="4">
    <source>
        <dbReference type="RefSeq" id="XP_026527903.1"/>
    </source>
</evidence>
<feature type="compositionally biased region" description="Basic and acidic residues" evidence="2">
    <location>
        <begin position="499"/>
        <end position="529"/>
    </location>
</feature>
<sequence>MNATKQLKQKTIDNSSPGTRNKGGKQSRYEANPMVLMPAVPKETITQYSLGLTSGNKDRMFDEMDMLRNITKHLNEIVHTMEDVYIKEGEVKESKEEEEEEEEELSKEDYEDMTSFLICCSQLRTQLENALREEKQILDSLLKWFEKEVHEMEELGEEEIIPDWQVPLADKSITNNINQLLNRIQRLEELKGRVQELPKLIQFSIPKQEKKKAVSPTPPTPKDPKNIIEELATKHFTEDVFNMVQVFQEDAGQPQTIEMMNNRMIEIMKVFERQTNKLHRVVNEQDVLEGKLQKIQKEFKKLTEEKEIMEDELQKMKSSEQDKGIPNTRKKLLKLEKMKIEEKPQGSSEKAQVMQKLESGFAKEKEQTQMKDDLNKAQEDIQSLQEEKKMLEEKLQKALQEVEKAKIQLAEIPPTIPDWQFPLSAGVEEVPKKGKKATKGKVKGDDLISKTEKTTPKLQKTETGKTSEILPRKSQELSKQKGAAGVTEKLLKQASQPEDTDKKQEESKKIKTETVDSKDMAKPKDSSEMKKRRLKGAGKEVSIEEKQQLPDSAKDEEKILPVILDKHVEMLPPDSKSLREEITISPQEHIPSTKQKTLRVTPEFKMKDTAEVKPLTLQKEIPRLDIDSVELKKDEITEEESHHLISKSMLQLKDHLTKLKGMPEAETLAKLLLESGKGEREEDERKRTLLANIVSVVRPLLQEQSPKADLSEIERNDLAEERTAFLSILDSQIKDYQQVRKLENIETEIRKLSEERTQLRASVELNMKDLERAQALASSQPSEINENRVKELEKQGALLVDNLEANQQELESARFLEEKKIDKLAKQSLSLLAILKSNIKELEEAETLVATQPSITADLKIKELTELRNEVAEHLEQNLQNIQRAWSHAPGLTIESRLQEKELEELHELSELKQQLLESLESNQKELQEIQELAAAQACSVTEHMLQELTEQRRHLTIDLEATLDGIQDICHRPAERSTFIQPSEKEMHDLHKLSEKKGQLLETLESNWRELEEIQELAAIQPSDITAHKLQDLTKQRKHMTTELEATLDGIQNICHQASETCTFIPPSEKELHELDEWSDKKHQLLKSLQSNQKELQEIKECAPMKPDSVSEHKLQELNEEIRNLTLELETTLNGMQNVCCRASEKIIFIQPTEKELHELHELSEKKYQLLETLGSNRKELQEIQELVTTQPGSVSEHKLQELAEQKINLISDLEAAVHDIQNICRHASERTTFVQSTEKELHKLQELTKKKQQLQETLESNWIELQEIQKLAAMQPDSISEYKLQELTEQRRHLATDLEATLDDIQNECRHYSESTTFIRSSERELHELLMKKQQLLEKMESNEKELQDAKALATTQPGSISDYKLQELTKQRRSLIANLETITHEIQKEFTSEVVSVVHPDERELYELSGKREEILAKLESVQEELYETSASEAIYPGIFSEKELYDLLMKKKELQEKLQSNEKEIVEAQILASIHPGIINEHALQELVEAKKHLTTDLKATIHDIQKAEHAHFERPSEIIQKERSLNHLLKKKELLQKRLDSNWTELEDAQALVMAKPGYINEHKLQVLSDERSNLSKELKKVFQEILALQQGAPEKFPDRHYGEKELYTLSKKKQLLLENLKSLQEAQAFAAAQPGGLDEDKQKQLNEQRKQLTTELEKIVKNIQRVEHSTSEIRLDIRASEKDLHELLEKKFEILEDLAFNQKELQEVQVLAAVQPDTISDYKLKDLTTKNRYLTEYLEATVQEIHEISKKISETIIITRPSEEELCELFEKKEHLLENLESKEKELKEALEISQPGTVSAHRLQELNEQRRHLSVELEATVHDIQKIEDHVSEEALMRRSEEIKLHKLHAWKKLLLEHLESNLELQEEIQAMEPDNTTEKKMEELHEQRKVLIENLEAVVEDIDDTKSYISQTGGVIKYVEKDLGTLYQKKQMFLERLELNLNNLQETQTVVVTHPSSINEQKIIDLTNERKLLVAGLEAVIQDLQDMKDITKETVKKSKKQLLEALCEQKGLLLEKLSSNLKDLKQTQALAVAQPGSINEQNIQELNEQRRLLSIGLEGIVQNIQHIQNLKSSETELLTPGEIQALSEKRKLYLGNMELNLKDLKVLQAAAVTQPDNEQIIQQLAEKKIILFGNLERIIQDVEQEQNSDLEKGLMKRSDEREIHELLVFSALESKCYELEEMGILSYNQLDVIKRKVNDLKEKRKSSFYGHHLLYPKEYPVENMLERQKEALKEFLQQRKYLFSYLRSSIENLQQKSIAWQEISDKNIAKQKYLAAKLEANMRDIQAAYEKTQKIEKSRDVESRQQFQPLVSQKTTVTQPSYHQLLMAKVSALHISKAPMMKSIRHEETSLDSTKSEERPTSSLLAERSKILSREVDMSSRSKLSTQSLQKISSLFPFDISKFSADIALHELLEYNRTLLPGHKANLQHAWQLAQRKILQQQANLAEKFRSLSVFLPQPGGTTRFHDYSGHPSRPAWEANQLSQKCYPQKLTFLKRRLLGPEIKNNIKGTSYSSALQGLTTQVQDLDSFVICGKGCSPPRKDGTSSVIWQNPRNPRNH</sequence>
<dbReference type="Proteomes" id="UP000504612">
    <property type="component" value="Unplaced"/>
</dbReference>
<proteinExistence type="predicted"/>
<feature type="coiled-coil region" evidence="1">
    <location>
        <begin position="1769"/>
        <end position="1830"/>
    </location>
</feature>
<accession>A0A6J1UHD8</accession>
<feature type="coiled-coil region" evidence="1">
    <location>
        <begin position="1286"/>
        <end position="1475"/>
    </location>
</feature>
<dbReference type="Pfam" id="PF15368">
    <property type="entry name" value="BioT2"/>
    <property type="match status" value="1"/>
</dbReference>
<gene>
    <name evidence="4" type="primary">CCDC7</name>
</gene>
<feature type="coiled-coil region" evidence="1">
    <location>
        <begin position="789"/>
        <end position="937"/>
    </location>
</feature>
<feature type="coiled-coil region" evidence="1">
    <location>
        <begin position="1989"/>
        <end position="2042"/>
    </location>
</feature>
<feature type="compositionally biased region" description="Basic and acidic residues" evidence="2">
    <location>
        <begin position="537"/>
        <end position="554"/>
    </location>
</feature>
<reference evidence="4" key="1">
    <citation type="submission" date="2025-08" db="UniProtKB">
        <authorList>
            <consortium name="RefSeq"/>
        </authorList>
    </citation>
    <scope>IDENTIFICATION</scope>
</reference>
<feature type="region of interest" description="Disordered" evidence="2">
    <location>
        <begin position="1"/>
        <end position="31"/>
    </location>
</feature>
<keyword evidence="1" id="KW-0175">Coiled coil</keyword>
<feature type="compositionally biased region" description="Basic and acidic residues" evidence="2">
    <location>
        <begin position="2354"/>
        <end position="2368"/>
    </location>
</feature>
<feature type="region of interest" description="Disordered" evidence="2">
    <location>
        <begin position="583"/>
        <end position="602"/>
    </location>
</feature>
<feature type="coiled-coil region" evidence="1">
    <location>
        <begin position="278"/>
        <end position="322"/>
    </location>
</feature>
<feature type="compositionally biased region" description="Acidic residues" evidence="2">
    <location>
        <begin position="96"/>
        <end position="108"/>
    </location>
</feature>
<organism evidence="3 4">
    <name type="scientific">Notechis scutatus</name>
    <name type="common">mainland tiger snake</name>
    <dbReference type="NCBI Taxonomy" id="8663"/>
    <lineage>
        <taxon>Eukaryota</taxon>
        <taxon>Metazoa</taxon>
        <taxon>Chordata</taxon>
        <taxon>Craniata</taxon>
        <taxon>Vertebrata</taxon>
        <taxon>Euteleostomi</taxon>
        <taxon>Lepidosauria</taxon>
        <taxon>Squamata</taxon>
        <taxon>Bifurcata</taxon>
        <taxon>Unidentata</taxon>
        <taxon>Episquamata</taxon>
        <taxon>Toxicofera</taxon>
        <taxon>Serpentes</taxon>
        <taxon>Colubroidea</taxon>
        <taxon>Elapidae</taxon>
        <taxon>Hydrophiinae</taxon>
        <taxon>Notechis</taxon>
    </lineage>
</organism>
<feature type="region of interest" description="Disordered" evidence="2">
    <location>
        <begin position="2546"/>
        <end position="2566"/>
    </location>
</feature>
<feature type="compositionally biased region" description="Polar residues" evidence="2">
    <location>
        <begin position="2552"/>
        <end position="2566"/>
    </location>
</feature>
<feature type="region of interest" description="Disordered" evidence="2">
    <location>
        <begin position="88"/>
        <end position="108"/>
    </location>
</feature>
<dbReference type="GeneID" id="113414978"/>
<feature type="coiled-coil region" evidence="1">
    <location>
        <begin position="1109"/>
        <end position="1136"/>
    </location>
</feature>
<evidence type="ECO:0000313" key="3">
    <source>
        <dbReference type="Proteomes" id="UP000504612"/>
    </source>
</evidence>
<feature type="coiled-coil region" evidence="1">
    <location>
        <begin position="1648"/>
        <end position="1675"/>
    </location>
</feature>